<accession>A0A3D9CVQ1</accession>
<dbReference type="RefSeq" id="WP_116035636.1">
    <property type="nucleotide sequence ID" value="NZ_JBHLVV010000017.1"/>
</dbReference>
<comment type="caution">
    <text evidence="1">The sequence shown here is derived from an EMBL/GenBank/DDBJ whole genome shotgun (WGS) entry which is preliminary data.</text>
</comment>
<dbReference type="OrthoDB" id="821958at2"/>
<dbReference type="EMBL" id="QNUG01000024">
    <property type="protein sequence ID" value="REC69832.1"/>
    <property type="molecule type" value="Genomic_DNA"/>
</dbReference>
<keyword evidence="2" id="KW-1185">Reference proteome</keyword>
<protein>
    <submittedName>
        <fullName evidence="1">Uncharacterized protein</fullName>
    </submittedName>
</protein>
<dbReference type="AlphaFoldDB" id="A0A3D9CVQ1"/>
<organism evidence="1 2">
    <name type="scientific">Epilithonimonas hispanica</name>
    <dbReference type="NCBI Taxonomy" id="358687"/>
    <lineage>
        <taxon>Bacteria</taxon>
        <taxon>Pseudomonadati</taxon>
        <taxon>Bacteroidota</taxon>
        <taxon>Flavobacteriia</taxon>
        <taxon>Flavobacteriales</taxon>
        <taxon>Weeksellaceae</taxon>
        <taxon>Chryseobacterium group</taxon>
        <taxon>Epilithonimonas</taxon>
    </lineage>
</organism>
<reference evidence="1 2" key="1">
    <citation type="journal article" date="2006" name="Int. J. Syst. Evol. Microbiol.">
        <title>Chryseobacterium hispanicum sp. nov., isolated from the drinking water distribution system of Sevilla, Spain.</title>
        <authorList>
            <person name="Gallego V."/>
            <person name="Garcia M.T."/>
            <person name="Ventosa A."/>
        </authorList>
    </citation>
    <scope>NUCLEOTIDE SEQUENCE [LARGE SCALE GENOMIC DNA]</scope>
    <source>
        <strain evidence="1 2">KCTC 22104</strain>
    </source>
</reference>
<proteinExistence type="predicted"/>
<evidence type="ECO:0000313" key="2">
    <source>
        <dbReference type="Proteomes" id="UP000256326"/>
    </source>
</evidence>
<name>A0A3D9CVQ1_9FLAO</name>
<gene>
    <name evidence="1" type="ORF">DRF58_11685</name>
</gene>
<evidence type="ECO:0000313" key="1">
    <source>
        <dbReference type="EMBL" id="REC69832.1"/>
    </source>
</evidence>
<sequence length="213" mass="23389">MGKFEKGILGGFSGIVGPVVGATWRGMDILRSRPKRTHRVPTADQLLQQQKFKLAVQFLQPVRTIQSKYFGTGSGVKSRANLAVSYTIAEAIQVVAEVPELIFNKVLITRGELAGFQNATLATQVGAVLEMSWQDNSTQGNAKSNDAVSLVCYCKELKAFEIFEGIVLRSDLEAIVTLPNYCIGKTMEVYAFLNNEKETMASTSFYLGEHTVI</sequence>
<dbReference type="Proteomes" id="UP000256326">
    <property type="component" value="Unassembled WGS sequence"/>
</dbReference>
<dbReference type="InterPro" id="IPR046233">
    <property type="entry name" value="DUF6266"/>
</dbReference>
<dbReference type="Pfam" id="PF19781">
    <property type="entry name" value="DUF6266"/>
    <property type="match status" value="1"/>
</dbReference>